<dbReference type="Gene3D" id="3.40.50.150">
    <property type="entry name" value="Vaccinia Virus protein VP39"/>
    <property type="match status" value="1"/>
</dbReference>
<dbReference type="GO" id="GO:0032259">
    <property type="term" value="P:methylation"/>
    <property type="evidence" value="ECO:0007669"/>
    <property type="project" value="UniProtKB-KW"/>
</dbReference>
<evidence type="ECO:0000259" key="1">
    <source>
        <dbReference type="Pfam" id="PF08241"/>
    </source>
</evidence>
<dbReference type="GO" id="GO:0008757">
    <property type="term" value="F:S-adenosylmethionine-dependent methyltransferase activity"/>
    <property type="evidence" value="ECO:0007669"/>
    <property type="project" value="InterPro"/>
</dbReference>
<name>A0A1G1YGC7_9BACT</name>
<dbReference type="SUPFAM" id="SSF53335">
    <property type="entry name" value="S-adenosyl-L-methionine-dependent methyltransferases"/>
    <property type="match status" value="1"/>
</dbReference>
<dbReference type="InterPro" id="IPR029063">
    <property type="entry name" value="SAM-dependent_MTases_sf"/>
</dbReference>
<protein>
    <submittedName>
        <fullName evidence="2">Methyltransferase type 11</fullName>
    </submittedName>
</protein>
<comment type="caution">
    <text evidence="2">The sequence shown here is derived from an EMBL/GenBank/DDBJ whole genome shotgun (WGS) entry which is preliminary data.</text>
</comment>
<dbReference type="Pfam" id="PF08241">
    <property type="entry name" value="Methyltransf_11"/>
    <property type="match status" value="1"/>
</dbReference>
<evidence type="ECO:0000313" key="3">
    <source>
        <dbReference type="Proteomes" id="UP000177376"/>
    </source>
</evidence>
<evidence type="ECO:0000313" key="2">
    <source>
        <dbReference type="EMBL" id="OGY51405.1"/>
    </source>
</evidence>
<dbReference type="InterPro" id="IPR013216">
    <property type="entry name" value="Methyltransf_11"/>
</dbReference>
<dbReference type="AlphaFoldDB" id="A0A1G1YGC7"/>
<reference evidence="2 3" key="1">
    <citation type="journal article" date="2016" name="Nat. Commun.">
        <title>Thousands of microbial genomes shed light on interconnected biogeochemical processes in an aquifer system.</title>
        <authorList>
            <person name="Anantharaman K."/>
            <person name="Brown C.T."/>
            <person name="Hug L.A."/>
            <person name="Sharon I."/>
            <person name="Castelle C.J."/>
            <person name="Probst A.J."/>
            <person name="Thomas B.C."/>
            <person name="Singh A."/>
            <person name="Wilkins M.J."/>
            <person name="Karaoz U."/>
            <person name="Brodie E.L."/>
            <person name="Williams K.H."/>
            <person name="Hubbard S.S."/>
            <person name="Banfield J.F."/>
        </authorList>
    </citation>
    <scope>NUCLEOTIDE SEQUENCE [LARGE SCALE GENOMIC DNA]</scope>
</reference>
<keyword evidence="2" id="KW-0489">Methyltransferase</keyword>
<accession>A0A1G1YGC7</accession>
<organism evidence="2 3">
    <name type="scientific">Candidatus Buchananbacteria bacterium RIFCSPLOWO2_01_FULL_39_33</name>
    <dbReference type="NCBI Taxonomy" id="1797543"/>
    <lineage>
        <taxon>Bacteria</taxon>
        <taxon>Candidatus Buchananiibacteriota</taxon>
    </lineage>
</organism>
<gene>
    <name evidence="2" type="ORF">A3A02_00420</name>
</gene>
<feature type="domain" description="Methyltransferase type 11" evidence="1">
    <location>
        <begin position="29"/>
        <end position="79"/>
    </location>
</feature>
<dbReference type="EMBL" id="MHIM01000038">
    <property type="protein sequence ID" value="OGY51405.1"/>
    <property type="molecule type" value="Genomic_DNA"/>
</dbReference>
<proteinExistence type="predicted"/>
<sequence>MNKLNLGAGGLIKPGYLNIDWNVLTKPDVQHDLNVLPYPFSDNYFDLVEADHVLEHLDKPFLVMTEIHRILKPGGELIIKVPHFSRGFTHAEHSHGFDVTFPLYFNKNFIKHGYFGVDFEIKKMELSWLAFFHLLPGLGYSQNLISFLKLINRIISKLANLNPNFCSRIWCYWVGGFEEIKFDFICLKSSSISTEQE</sequence>
<keyword evidence="2" id="KW-0808">Transferase</keyword>
<dbReference type="Proteomes" id="UP000177376">
    <property type="component" value="Unassembled WGS sequence"/>
</dbReference>